<comment type="caution">
    <text evidence="1">The sequence shown here is derived from an EMBL/GenBank/DDBJ whole genome shotgun (WGS) entry which is preliminary data.</text>
</comment>
<name>A0ABP0QMN8_9DINO</name>
<sequence>MGDFGLGISPAVEALKKAASPRSVHTAHQFPGAEGRLTPLELDANLQVAEVMYRNLLLGKKVQMDFNVGMDSWYRETFGEDWVKKNLAQRRELERQAKETGENSPMWVEAASGSSDLAAEVLQLGPTGGECLRRDGVDREAVLELLSSLLVKVQISHYARCGAGEKQNGLRAMVAVMWHFYADAEVLSLCADSLRAVITNNKYNCDSLLALWTPVHPQERHHGQVERGWSFLRIAFDAFVFQAGGEVHPRASAASNASSAGASRDKEVAVKVARCILAAKGSPVMEAQLRLLKATAERPCQEHRELQEMLPKIIQVTKDLAGRLKGNEVLSELLALLEA</sequence>
<dbReference type="Proteomes" id="UP001642464">
    <property type="component" value="Unassembled WGS sequence"/>
</dbReference>
<evidence type="ECO:0000313" key="1">
    <source>
        <dbReference type="EMBL" id="CAK9089476.1"/>
    </source>
</evidence>
<evidence type="ECO:0000313" key="2">
    <source>
        <dbReference type="Proteomes" id="UP001642464"/>
    </source>
</evidence>
<accession>A0ABP0QMN8</accession>
<organism evidence="1 2">
    <name type="scientific">Durusdinium trenchii</name>
    <dbReference type="NCBI Taxonomy" id="1381693"/>
    <lineage>
        <taxon>Eukaryota</taxon>
        <taxon>Sar</taxon>
        <taxon>Alveolata</taxon>
        <taxon>Dinophyceae</taxon>
        <taxon>Suessiales</taxon>
        <taxon>Symbiodiniaceae</taxon>
        <taxon>Durusdinium</taxon>
    </lineage>
</organism>
<gene>
    <name evidence="1" type="ORF">SCF082_LOCUS42214</name>
</gene>
<dbReference type="EMBL" id="CAXAMM010039851">
    <property type="protein sequence ID" value="CAK9089476.1"/>
    <property type="molecule type" value="Genomic_DNA"/>
</dbReference>
<proteinExistence type="predicted"/>
<protein>
    <submittedName>
        <fullName evidence="1">Uncharacterized protein</fullName>
    </submittedName>
</protein>
<reference evidence="1 2" key="1">
    <citation type="submission" date="2024-02" db="EMBL/GenBank/DDBJ databases">
        <authorList>
            <person name="Chen Y."/>
            <person name="Shah S."/>
            <person name="Dougan E. K."/>
            <person name="Thang M."/>
            <person name="Chan C."/>
        </authorList>
    </citation>
    <scope>NUCLEOTIDE SEQUENCE [LARGE SCALE GENOMIC DNA]</scope>
</reference>
<keyword evidence="2" id="KW-1185">Reference proteome</keyword>